<organism evidence="1 2">
    <name type="scientific">Araneus ventricosus</name>
    <name type="common">Orbweaver spider</name>
    <name type="synonym">Epeira ventricosa</name>
    <dbReference type="NCBI Taxonomy" id="182803"/>
    <lineage>
        <taxon>Eukaryota</taxon>
        <taxon>Metazoa</taxon>
        <taxon>Ecdysozoa</taxon>
        <taxon>Arthropoda</taxon>
        <taxon>Chelicerata</taxon>
        <taxon>Arachnida</taxon>
        <taxon>Araneae</taxon>
        <taxon>Araneomorphae</taxon>
        <taxon>Entelegynae</taxon>
        <taxon>Araneoidea</taxon>
        <taxon>Araneidae</taxon>
        <taxon>Araneus</taxon>
    </lineage>
</organism>
<accession>A0A4Y1ZLY7</accession>
<protein>
    <submittedName>
        <fullName evidence="1">Uncharacterized protein</fullName>
    </submittedName>
</protein>
<reference evidence="1 2" key="1">
    <citation type="journal article" date="2019" name="Sci. Rep.">
        <title>Orb-weaving spider Araneus ventricosus genome elucidates the spidroin gene catalogue.</title>
        <authorList>
            <person name="Kono N."/>
            <person name="Nakamura H."/>
            <person name="Ohtoshi R."/>
            <person name="Moran D.A.P."/>
            <person name="Shinohara A."/>
            <person name="Yoshida Y."/>
            <person name="Fujiwara M."/>
            <person name="Mori M."/>
            <person name="Tomita M."/>
            <person name="Arakawa K."/>
        </authorList>
    </citation>
    <scope>NUCLEOTIDE SEQUENCE [LARGE SCALE GENOMIC DNA]</scope>
</reference>
<keyword evidence="2" id="KW-1185">Reference proteome</keyword>
<name>A0A4Y1ZLY7_ARAVE</name>
<proteinExistence type="predicted"/>
<sequence length="172" mass="19690">MDRLPAVSDTKASSKCICTRLAKFRFGGEWIGHWLYQIQKYRVNVSGTNEYQYPHVSDTAKTCINPSLLSSSSNQKARFPTSLPSRTFSKVQDQIFHHLTVKFRHPPVFSLQRDSAVFTGGHASRRNEDPPEQGKKKRNTFHLPCFSSLGINKLSFHTPRNLRQLSHYLNKA</sequence>
<evidence type="ECO:0000313" key="1">
    <source>
        <dbReference type="EMBL" id="GBL55167.1"/>
    </source>
</evidence>
<gene>
    <name evidence="1" type="ORF">AVEN_100199_1</name>
</gene>
<dbReference type="EMBL" id="BGPR01075398">
    <property type="protein sequence ID" value="GBL55167.1"/>
    <property type="molecule type" value="Genomic_DNA"/>
</dbReference>
<evidence type="ECO:0000313" key="2">
    <source>
        <dbReference type="Proteomes" id="UP000499080"/>
    </source>
</evidence>
<dbReference type="Proteomes" id="UP000499080">
    <property type="component" value="Unassembled WGS sequence"/>
</dbReference>
<comment type="caution">
    <text evidence="1">The sequence shown here is derived from an EMBL/GenBank/DDBJ whole genome shotgun (WGS) entry which is preliminary data.</text>
</comment>
<dbReference type="AlphaFoldDB" id="A0A4Y1ZLY7"/>